<keyword evidence="5" id="KW-0378">Hydrolase</keyword>
<keyword evidence="9" id="KW-0961">Cell wall biogenesis/degradation</keyword>
<evidence type="ECO:0000256" key="9">
    <source>
        <dbReference type="ARBA" id="ARBA00023316"/>
    </source>
</evidence>
<keyword evidence="6" id="KW-0133">Cell shape</keyword>
<comment type="catalytic activity">
    <reaction evidence="11">
        <text>[GlcNAc-(1-&gt;4)-Mur2Ac(oyl-L-Ala-gamma-D-Glu-L-Lys-D-Ala-D-Ala)](n)-di-trans,octa-cis-undecaprenyl diphosphate + beta-D-GlcNAc-(1-&gt;4)-Mur2Ac(oyl-L-Ala-gamma-D-Glu-L-Lys-D-Ala-D-Ala)-di-trans,octa-cis-undecaprenyl diphosphate = [GlcNAc-(1-&gt;4)-Mur2Ac(oyl-L-Ala-gamma-D-Glu-L-Lys-D-Ala-D-Ala)](n+1)-di-trans,octa-cis-undecaprenyl diphosphate + di-trans,octa-cis-undecaprenyl diphosphate + H(+)</text>
        <dbReference type="Rhea" id="RHEA:23708"/>
        <dbReference type="Rhea" id="RHEA-COMP:9602"/>
        <dbReference type="Rhea" id="RHEA-COMP:9603"/>
        <dbReference type="ChEBI" id="CHEBI:15378"/>
        <dbReference type="ChEBI" id="CHEBI:58405"/>
        <dbReference type="ChEBI" id="CHEBI:60033"/>
        <dbReference type="ChEBI" id="CHEBI:78435"/>
        <dbReference type="EC" id="2.4.99.28"/>
    </reaction>
</comment>
<gene>
    <name evidence="14" type="ORF">LCGC14_2429400</name>
</gene>
<evidence type="ECO:0000256" key="6">
    <source>
        <dbReference type="ARBA" id="ARBA00022960"/>
    </source>
</evidence>
<reference evidence="14" key="1">
    <citation type="journal article" date="2015" name="Nature">
        <title>Complex archaea that bridge the gap between prokaryotes and eukaryotes.</title>
        <authorList>
            <person name="Spang A."/>
            <person name="Saw J.H."/>
            <person name="Jorgensen S.L."/>
            <person name="Zaremba-Niedzwiedzka K."/>
            <person name="Martijn J."/>
            <person name="Lind A.E."/>
            <person name="van Eijk R."/>
            <person name="Schleper C."/>
            <person name="Guy L."/>
            <person name="Ettema T.J."/>
        </authorList>
    </citation>
    <scope>NUCLEOTIDE SEQUENCE</scope>
</reference>
<keyword evidence="4" id="KW-0808">Transferase</keyword>
<comment type="caution">
    <text evidence="14">The sequence shown here is derived from an EMBL/GenBank/DDBJ whole genome shotgun (WGS) entry which is preliminary data.</text>
</comment>
<dbReference type="InterPro" id="IPR012338">
    <property type="entry name" value="Beta-lactam/transpept-like"/>
</dbReference>
<dbReference type="EC" id="2.4.99.28" evidence="10"/>
<dbReference type="GO" id="GO:0008955">
    <property type="term" value="F:peptidoglycan glycosyltransferase activity"/>
    <property type="evidence" value="ECO:0007669"/>
    <property type="project" value="UniProtKB-EC"/>
</dbReference>
<dbReference type="InterPro" id="IPR001460">
    <property type="entry name" value="PCN-bd_Tpept"/>
</dbReference>
<keyword evidence="2" id="KW-0645">Protease</keyword>
<dbReference type="InterPro" id="IPR023346">
    <property type="entry name" value="Lysozyme-like_dom_sf"/>
</dbReference>
<sequence>IKATIAIEDQRFYEHNGVDIRSILRASLANLRKGSVVEGGSTISQQLIKNIFLNNERTIDRKLREAILAYQLEHRYSKNKILELYFNTVYYGNGAHGIKTASELYFGKEPAELTLAEAALLAGMPKAPSRFSPYIDREKAHARRNQVLKRMKEMDLISSIERASAAAEELKLRPTQARLNKAPYFVEFVRQTLKKKYGAGKLYGGGMNVYTTIDLGMQATAEKIVKETLNRTDDPSAALVSIDPKTGHIKAAVGGKDFDADQFDLAIQGRRQAGSAFKTFVLVTALTQGISPKTAFSGASPISLPLGWGQSWSVKNYGGSSMGTMPLTEATVKSVNVIYAQLILRVGAANVSRMAQRMGIESPVDSMPSIALGGLSRGVSPLDMASAYGTLANKGEHVKATPIRKITRLNGEVIYDSTPKRKRVISKKIALTVTEILQEVVKRGTGTAAKLGSRPVAGKTGTSENLTDAWFVGFTPQLVTAVWVGYPHGKKPMNSIHGIPVTGGSFPAQIWKKFMSYATTGMAI</sequence>
<dbReference type="InterPro" id="IPR036950">
    <property type="entry name" value="PBP_transglycosylase"/>
</dbReference>
<dbReference type="GO" id="GO:0071555">
    <property type="term" value="P:cell wall organization"/>
    <property type="evidence" value="ECO:0007669"/>
    <property type="project" value="UniProtKB-KW"/>
</dbReference>
<feature type="non-terminal residue" evidence="14">
    <location>
        <position position="1"/>
    </location>
</feature>
<dbReference type="EMBL" id="LAZR01037123">
    <property type="protein sequence ID" value="KKL23038.1"/>
    <property type="molecule type" value="Genomic_DNA"/>
</dbReference>
<dbReference type="NCBIfam" id="TIGR02074">
    <property type="entry name" value="PBP_1a_fam"/>
    <property type="match status" value="1"/>
</dbReference>
<accession>A0A0F9EGC4</accession>
<keyword evidence="1" id="KW-0121">Carboxypeptidase</keyword>
<dbReference type="Pfam" id="PF00905">
    <property type="entry name" value="Transpeptidase"/>
    <property type="match status" value="1"/>
</dbReference>
<organism evidence="14">
    <name type="scientific">marine sediment metagenome</name>
    <dbReference type="NCBI Taxonomy" id="412755"/>
    <lineage>
        <taxon>unclassified sequences</taxon>
        <taxon>metagenomes</taxon>
        <taxon>ecological metagenomes</taxon>
    </lineage>
</organism>
<evidence type="ECO:0000313" key="14">
    <source>
        <dbReference type="EMBL" id="KKL23038.1"/>
    </source>
</evidence>
<evidence type="ECO:0000256" key="10">
    <source>
        <dbReference type="ARBA" id="ARBA00044770"/>
    </source>
</evidence>
<evidence type="ECO:0000256" key="8">
    <source>
        <dbReference type="ARBA" id="ARBA00023268"/>
    </source>
</evidence>
<dbReference type="PANTHER" id="PTHR32282">
    <property type="entry name" value="BINDING PROTEIN TRANSPEPTIDASE, PUTATIVE-RELATED"/>
    <property type="match status" value="1"/>
</dbReference>
<dbReference type="GO" id="GO:0004180">
    <property type="term" value="F:carboxypeptidase activity"/>
    <property type="evidence" value="ECO:0007669"/>
    <property type="project" value="UniProtKB-KW"/>
</dbReference>
<dbReference type="GO" id="GO:0008658">
    <property type="term" value="F:penicillin binding"/>
    <property type="evidence" value="ECO:0007669"/>
    <property type="project" value="InterPro"/>
</dbReference>
<dbReference type="AlphaFoldDB" id="A0A0F9EGC4"/>
<evidence type="ECO:0000256" key="5">
    <source>
        <dbReference type="ARBA" id="ARBA00022801"/>
    </source>
</evidence>
<evidence type="ECO:0000259" key="12">
    <source>
        <dbReference type="Pfam" id="PF00905"/>
    </source>
</evidence>
<name>A0A0F9EGC4_9ZZZZ</name>
<dbReference type="Gene3D" id="1.10.3810.10">
    <property type="entry name" value="Biosynthetic peptidoglycan transglycosylase-like"/>
    <property type="match status" value="1"/>
</dbReference>
<proteinExistence type="predicted"/>
<dbReference type="InterPro" id="IPR001264">
    <property type="entry name" value="Glyco_trans_51"/>
</dbReference>
<evidence type="ECO:0000256" key="11">
    <source>
        <dbReference type="ARBA" id="ARBA00049902"/>
    </source>
</evidence>
<dbReference type="GO" id="GO:0030288">
    <property type="term" value="C:outer membrane-bounded periplasmic space"/>
    <property type="evidence" value="ECO:0007669"/>
    <property type="project" value="TreeGrafter"/>
</dbReference>
<keyword evidence="3" id="KW-0328">Glycosyltransferase</keyword>
<dbReference type="GO" id="GO:0006508">
    <property type="term" value="P:proteolysis"/>
    <property type="evidence" value="ECO:0007669"/>
    <property type="project" value="UniProtKB-KW"/>
</dbReference>
<protein>
    <recommendedName>
        <fullName evidence="10">peptidoglycan glycosyltransferase</fullName>
        <ecNumber evidence="10">2.4.99.28</ecNumber>
    </recommendedName>
</protein>
<keyword evidence="8" id="KW-0511">Multifunctional enzyme</keyword>
<evidence type="ECO:0000256" key="4">
    <source>
        <dbReference type="ARBA" id="ARBA00022679"/>
    </source>
</evidence>
<evidence type="ECO:0000256" key="1">
    <source>
        <dbReference type="ARBA" id="ARBA00022645"/>
    </source>
</evidence>
<dbReference type="PANTHER" id="PTHR32282:SF33">
    <property type="entry name" value="PEPTIDOGLYCAN GLYCOSYLTRANSFERASE"/>
    <property type="match status" value="1"/>
</dbReference>
<feature type="non-terminal residue" evidence="14">
    <location>
        <position position="524"/>
    </location>
</feature>
<evidence type="ECO:0000256" key="2">
    <source>
        <dbReference type="ARBA" id="ARBA00022670"/>
    </source>
</evidence>
<dbReference type="Pfam" id="PF00912">
    <property type="entry name" value="Transgly"/>
    <property type="match status" value="1"/>
</dbReference>
<dbReference type="GO" id="GO:0009252">
    <property type="term" value="P:peptidoglycan biosynthetic process"/>
    <property type="evidence" value="ECO:0007669"/>
    <property type="project" value="UniProtKB-KW"/>
</dbReference>
<dbReference type="SUPFAM" id="SSF53955">
    <property type="entry name" value="Lysozyme-like"/>
    <property type="match status" value="1"/>
</dbReference>
<dbReference type="GO" id="GO:0008360">
    <property type="term" value="P:regulation of cell shape"/>
    <property type="evidence" value="ECO:0007669"/>
    <property type="project" value="UniProtKB-KW"/>
</dbReference>
<dbReference type="FunFam" id="1.10.3810.10:FF:000001">
    <property type="entry name" value="Penicillin-binding protein 1A"/>
    <property type="match status" value="1"/>
</dbReference>
<evidence type="ECO:0000256" key="7">
    <source>
        <dbReference type="ARBA" id="ARBA00022984"/>
    </source>
</evidence>
<dbReference type="InterPro" id="IPR050396">
    <property type="entry name" value="Glycosyltr_51/Transpeptidase"/>
</dbReference>
<feature type="domain" description="Glycosyl transferase family 51" evidence="13">
    <location>
        <begin position="2"/>
        <end position="152"/>
    </location>
</feature>
<feature type="domain" description="Penicillin-binding protein transpeptidase" evidence="12">
    <location>
        <begin position="239"/>
        <end position="486"/>
    </location>
</feature>
<dbReference type="SUPFAM" id="SSF56601">
    <property type="entry name" value="beta-lactamase/transpeptidase-like"/>
    <property type="match status" value="1"/>
</dbReference>
<evidence type="ECO:0000256" key="3">
    <source>
        <dbReference type="ARBA" id="ARBA00022676"/>
    </source>
</evidence>
<dbReference type="Gene3D" id="3.40.710.10">
    <property type="entry name" value="DD-peptidase/beta-lactamase superfamily"/>
    <property type="match status" value="1"/>
</dbReference>
<evidence type="ECO:0000259" key="13">
    <source>
        <dbReference type="Pfam" id="PF00912"/>
    </source>
</evidence>
<keyword evidence="7" id="KW-0573">Peptidoglycan synthesis</keyword>